<protein>
    <submittedName>
        <fullName evidence="2">Uncharacterized protein</fullName>
    </submittedName>
</protein>
<comment type="caution">
    <text evidence="2">The sequence shown here is derived from an EMBL/GenBank/DDBJ whole genome shotgun (WGS) entry which is preliminary data.</text>
</comment>
<gene>
    <name evidence="2" type="ORF">Bpfe_026004</name>
</gene>
<reference evidence="2" key="1">
    <citation type="journal article" date="2023" name="PLoS Negl. Trop. Dis.">
        <title>A genome sequence for Biomphalaria pfeifferi, the major vector snail for the human-infecting parasite Schistosoma mansoni.</title>
        <authorList>
            <person name="Bu L."/>
            <person name="Lu L."/>
            <person name="Laidemitt M.R."/>
            <person name="Zhang S.M."/>
            <person name="Mutuku M."/>
            <person name="Mkoji G."/>
            <person name="Steinauer M."/>
            <person name="Loker E.S."/>
        </authorList>
    </citation>
    <scope>NUCLEOTIDE SEQUENCE</scope>
    <source>
        <strain evidence="2">KasaAsao</strain>
    </source>
</reference>
<sequence length="70" mass="7990">MSTTGMSPKPASPIVGKKTPKRATQQSEPNPNKGKDVMTTRRTLRNRNSQKLMVLKRKYQERCARHQPVN</sequence>
<evidence type="ECO:0000313" key="3">
    <source>
        <dbReference type="Proteomes" id="UP001233172"/>
    </source>
</evidence>
<reference evidence="2" key="2">
    <citation type="submission" date="2023-04" db="EMBL/GenBank/DDBJ databases">
        <authorList>
            <person name="Bu L."/>
            <person name="Lu L."/>
            <person name="Laidemitt M.R."/>
            <person name="Zhang S.M."/>
            <person name="Mutuku M."/>
            <person name="Mkoji G."/>
            <person name="Steinauer M."/>
            <person name="Loker E.S."/>
        </authorList>
    </citation>
    <scope>NUCLEOTIDE SEQUENCE</scope>
    <source>
        <strain evidence="2">KasaAsao</strain>
        <tissue evidence="2">Whole Snail</tissue>
    </source>
</reference>
<proteinExistence type="predicted"/>
<dbReference type="AlphaFoldDB" id="A0AAD8AZ88"/>
<organism evidence="2 3">
    <name type="scientific">Biomphalaria pfeifferi</name>
    <name type="common">Bloodfluke planorb</name>
    <name type="synonym">Freshwater snail</name>
    <dbReference type="NCBI Taxonomy" id="112525"/>
    <lineage>
        <taxon>Eukaryota</taxon>
        <taxon>Metazoa</taxon>
        <taxon>Spiralia</taxon>
        <taxon>Lophotrochozoa</taxon>
        <taxon>Mollusca</taxon>
        <taxon>Gastropoda</taxon>
        <taxon>Heterobranchia</taxon>
        <taxon>Euthyneura</taxon>
        <taxon>Panpulmonata</taxon>
        <taxon>Hygrophila</taxon>
        <taxon>Lymnaeoidea</taxon>
        <taxon>Planorbidae</taxon>
        <taxon>Biomphalaria</taxon>
    </lineage>
</organism>
<evidence type="ECO:0000313" key="2">
    <source>
        <dbReference type="EMBL" id="KAK0044602.1"/>
    </source>
</evidence>
<keyword evidence="3" id="KW-1185">Reference proteome</keyword>
<dbReference type="EMBL" id="JASAOG010000195">
    <property type="protein sequence ID" value="KAK0044602.1"/>
    <property type="molecule type" value="Genomic_DNA"/>
</dbReference>
<dbReference type="Proteomes" id="UP001233172">
    <property type="component" value="Unassembled WGS sequence"/>
</dbReference>
<feature type="region of interest" description="Disordered" evidence="1">
    <location>
        <begin position="1"/>
        <end position="52"/>
    </location>
</feature>
<evidence type="ECO:0000256" key="1">
    <source>
        <dbReference type="SAM" id="MobiDB-lite"/>
    </source>
</evidence>
<accession>A0AAD8AZ88</accession>
<name>A0AAD8AZ88_BIOPF</name>